<keyword evidence="2" id="KW-1185">Reference proteome</keyword>
<dbReference type="InterPro" id="IPR024008">
    <property type="entry name" value="BsaA"/>
</dbReference>
<proteinExistence type="predicted"/>
<protein>
    <recommendedName>
        <fullName evidence="3">Alternate signal-mediated exported protein, CPF_0494 family</fullName>
    </recommendedName>
</protein>
<reference evidence="1 2" key="1">
    <citation type="submission" date="2021-03" db="EMBL/GenBank/DDBJ databases">
        <title>Enterococcal diversity collection.</title>
        <authorList>
            <person name="Gilmore M.S."/>
            <person name="Schwartzman J."/>
            <person name="Van Tyne D."/>
            <person name="Martin M."/>
            <person name="Earl A.M."/>
            <person name="Manson A.L."/>
            <person name="Straub T."/>
            <person name="Salamzade R."/>
            <person name="Saavedra J."/>
            <person name="Lebreton F."/>
            <person name="Prichula J."/>
            <person name="Schaufler K."/>
            <person name="Gaca A."/>
            <person name="Sgardioli B."/>
            <person name="Wagenaar J."/>
            <person name="Strong T."/>
        </authorList>
    </citation>
    <scope>NUCLEOTIDE SEQUENCE [LARGE SCALE GENOMIC DNA]</scope>
    <source>
        <strain evidence="1 2">DIV0869a</strain>
    </source>
</reference>
<accession>A0ABS3GZW4</accession>
<organism evidence="1 2">
    <name type="scientific">Candidatus Enterococcus ikei</name>
    <dbReference type="NCBI Taxonomy" id="2815326"/>
    <lineage>
        <taxon>Bacteria</taxon>
        <taxon>Bacillati</taxon>
        <taxon>Bacillota</taxon>
        <taxon>Bacilli</taxon>
        <taxon>Lactobacillales</taxon>
        <taxon>Enterococcaceae</taxon>
        <taxon>Enterococcus</taxon>
    </lineage>
</organism>
<gene>
    <name evidence="1" type="ORF">JZO69_06500</name>
</gene>
<name>A0ABS3GZW4_9ENTE</name>
<dbReference type="NCBIfam" id="TIGR04090">
    <property type="entry name" value="exp_by_SipW_IV"/>
    <property type="match status" value="1"/>
</dbReference>
<dbReference type="Proteomes" id="UP000664632">
    <property type="component" value="Unassembled WGS sequence"/>
</dbReference>
<comment type="caution">
    <text evidence="1">The sequence shown here is derived from an EMBL/GenBank/DDBJ whole genome shotgun (WGS) entry which is preliminary data.</text>
</comment>
<evidence type="ECO:0008006" key="3">
    <source>
        <dbReference type="Google" id="ProtNLM"/>
    </source>
</evidence>
<sequence length="288" mass="32733">MKKKKRNVSQKNRKRKKVKVINKFIVAISAFLFSGLMVLRSTYAWFVSESNETNHFVGSRLSAEIMEEFEPVTQWQPGTKAIKIIKVKNTGNISAFVRISLYEYLLTFKVDTTDQTGNGNLATSPTEIHPIVDQTKTETWQAAVTAGGTYLNEGHYFIANKAIVPNHLTGLEMYKFKDGNREKTDLRWFQPIFPENVYDSVPSKETKNYWLYQDGYFYYSELLSPGELSQSVVTNVTLSDGAPNKFKGALYQLNPSMDAHDATAALVSTWNLGDSSNVYNMYHDRLSE</sequence>
<dbReference type="RefSeq" id="WP_207112082.1">
    <property type="nucleotide sequence ID" value="NZ_JAFLWD010000013.1"/>
</dbReference>
<evidence type="ECO:0000313" key="2">
    <source>
        <dbReference type="Proteomes" id="UP000664632"/>
    </source>
</evidence>
<dbReference type="EMBL" id="JAFLWD010000013">
    <property type="protein sequence ID" value="MBO0440004.1"/>
    <property type="molecule type" value="Genomic_DNA"/>
</dbReference>
<evidence type="ECO:0000313" key="1">
    <source>
        <dbReference type="EMBL" id="MBO0440004.1"/>
    </source>
</evidence>